<dbReference type="InterPro" id="IPR036412">
    <property type="entry name" value="HAD-like_sf"/>
</dbReference>
<organism evidence="6 7">
    <name type="scientific">Treponema maltophilum ATCC 51939</name>
    <dbReference type="NCBI Taxonomy" id="1125699"/>
    <lineage>
        <taxon>Bacteria</taxon>
        <taxon>Pseudomonadati</taxon>
        <taxon>Spirochaetota</taxon>
        <taxon>Spirochaetia</taxon>
        <taxon>Spirochaetales</taxon>
        <taxon>Treponemataceae</taxon>
        <taxon>Treponema</taxon>
    </lineage>
</organism>
<dbReference type="Gene3D" id="1.10.150.240">
    <property type="entry name" value="Putative phosphatase, domain 2"/>
    <property type="match status" value="1"/>
</dbReference>
<dbReference type="InterPro" id="IPR023214">
    <property type="entry name" value="HAD_sf"/>
</dbReference>
<dbReference type="RefSeq" id="WP_016525562.1">
    <property type="nucleotide sequence ID" value="NZ_KE332518.1"/>
</dbReference>
<dbReference type="Pfam" id="PF00702">
    <property type="entry name" value="Hydrolase"/>
    <property type="match status" value="1"/>
</dbReference>
<evidence type="ECO:0000256" key="4">
    <source>
        <dbReference type="ARBA" id="ARBA00022842"/>
    </source>
</evidence>
<dbReference type="GO" id="GO:0046872">
    <property type="term" value="F:metal ion binding"/>
    <property type="evidence" value="ECO:0007669"/>
    <property type="project" value="UniProtKB-KW"/>
</dbReference>
<protein>
    <submittedName>
        <fullName evidence="6">HAD hydrolase, family IA</fullName>
    </submittedName>
</protein>
<evidence type="ECO:0000313" key="6">
    <source>
        <dbReference type="EMBL" id="EPF30951.1"/>
    </source>
</evidence>
<keyword evidence="7" id="KW-1185">Reference proteome</keyword>
<dbReference type="OrthoDB" id="9797743at2"/>
<dbReference type="InterPro" id="IPR023198">
    <property type="entry name" value="PGP-like_dom2"/>
</dbReference>
<dbReference type="SUPFAM" id="SSF56784">
    <property type="entry name" value="HAD-like"/>
    <property type="match status" value="1"/>
</dbReference>
<comment type="similarity">
    <text evidence="2">Belongs to the HAD-like hydrolase superfamily. CbbY/CbbZ/Gph/YieH family.</text>
</comment>
<name>S3K205_TREMA</name>
<dbReference type="PANTHER" id="PTHR46193">
    <property type="entry name" value="6-PHOSPHOGLUCONATE PHOSPHATASE"/>
    <property type="match status" value="1"/>
</dbReference>
<evidence type="ECO:0000256" key="2">
    <source>
        <dbReference type="ARBA" id="ARBA00006171"/>
    </source>
</evidence>
<proteinExistence type="inferred from homology"/>
<evidence type="ECO:0000313" key="7">
    <source>
        <dbReference type="Proteomes" id="UP000014541"/>
    </source>
</evidence>
<dbReference type="Gene3D" id="3.40.50.1000">
    <property type="entry name" value="HAD superfamily/HAD-like"/>
    <property type="match status" value="1"/>
</dbReference>
<dbReference type="STRING" id="1125699.HMPREF9194_01278"/>
<reference evidence="6 7" key="1">
    <citation type="submission" date="2013-04" db="EMBL/GenBank/DDBJ databases">
        <title>The Genome Sequence of Treponema maltophilum ATCC 51939.</title>
        <authorList>
            <consortium name="The Broad Institute Genomics Platform"/>
            <person name="Earl A."/>
            <person name="Ward D."/>
            <person name="Feldgarden M."/>
            <person name="Gevers D."/>
            <person name="Leonetti C."/>
            <person name="Blanton J.M."/>
            <person name="Dewhirst F.E."/>
            <person name="Izard J."/>
            <person name="Walker B."/>
            <person name="Young S."/>
            <person name="Zeng Q."/>
            <person name="Gargeya S."/>
            <person name="Fitzgerald M."/>
            <person name="Haas B."/>
            <person name="Abouelleil A."/>
            <person name="Allen A.W."/>
            <person name="Alvarado L."/>
            <person name="Arachchi H.M."/>
            <person name="Berlin A.M."/>
            <person name="Chapman S.B."/>
            <person name="Gainer-Dewar J."/>
            <person name="Goldberg J."/>
            <person name="Griggs A."/>
            <person name="Gujja S."/>
            <person name="Hansen M."/>
            <person name="Howarth C."/>
            <person name="Imamovic A."/>
            <person name="Ireland A."/>
            <person name="Larimer J."/>
            <person name="McCowan C."/>
            <person name="Murphy C."/>
            <person name="Pearson M."/>
            <person name="Poon T.W."/>
            <person name="Priest M."/>
            <person name="Roberts A."/>
            <person name="Saif S."/>
            <person name="Shea T."/>
            <person name="Sisk P."/>
            <person name="Sykes S."/>
            <person name="Wortman J."/>
            <person name="Nusbaum C."/>
            <person name="Birren B."/>
        </authorList>
    </citation>
    <scope>NUCLEOTIDE SEQUENCE [LARGE SCALE GENOMIC DNA]</scope>
    <source>
        <strain evidence="6 7">ATCC 51939</strain>
    </source>
</reference>
<comment type="cofactor">
    <cofactor evidence="1">
        <name>Mg(2+)</name>
        <dbReference type="ChEBI" id="CHEBI:18420"/>
    </cofactor>
</comment>
<dbReference type="HOGENOM" id="CLU_045011_13_2_12"/>
<dbReference type="NCBIfam" id="TIGR01509">
    <property type="entry name" value="HAD-SF-IA-v3"/>
    <property type="match status" value="1"/>
</dbReference>
<comment type="caution">
    <text evidence="6">The sequence shown here is derived from an EMBL/GenBank/DDBJ whole genome shotgun (WGS) entry which is preliminary data.</text>
</comment>
<keyword evidence="5" id="KW-0119">Carbohydrate metabolism</keyword>
<sequence length="228" mass="24291">MIRGILFDVDGVLINSEKEIAQACIEFFKRRGVHAVPADFAPFIGAGENRFIGGVAEKYGLKIDIAAAKIEAYGIYDELISGTDCAMKGTADFIRNAQKAGIKTALATSADKIKLDVNLKAIGFSIDDFDYAVWGNKVTHKKPDPEIYLTAAAGLGLNACDCLVVEDAVNGVQAAKAAGSLCIGLLGSFSEAELKRAGADIVLQDLSFFEPFCSQNEFTASLKRLLNG</sequence>
<keyword evidence="3" id="KW-0479">Metal-binding</keyword>
<dbReference type="eggNOG" id="COG0637">
    <property type="taxonomic scope" value="Bacteria"/>
</dbReference>
<dbReference type="SFLD" id="SFLDS00003">
    <property type="entry name" value="Haloacid_Dehalogenase"/>
    <property type="match status" value="1"/>
</dbReference>
<gene>
    <name evidence="6" type="ORF">HMPREF9194_01278</name>
</gene>
<dbReference type="Proteomes" id="UP000014541">
    <property type="component" value="Unassembled WGS sequence"/>
</dbReference>
<dbReference type="GO" id="GO:0016787">
    <property type="term" value="F:hydrolase activity"/>
    <property type="evidence" value="ECO:0007669"/>
    <property type="project" value="UniProtKB-KW"/>
</dbReference>
<dbReference type="AlphaFoldDB" id="S3K205"/>
<evidence type="ECO:0000256" key="1">
    <source>
        <dbReference type="ARBA" id="ARBA00001946"/>
    </source>
</evidence>
<keyword evidence="4" id="KW-0460">Magnesium</keyword>
<dbReference type="PRINTS" id="PR00413">
    <property type="entry name" value="HADHALOGNASE"/>
</dbReference>
<dbReference type="PATRIC" id="fig|1125699.3.peg.1295"/>
<evidence type="ECO:0000256" key="5">
    <source>
        <dbReference type="ARBA" id="ARBA00023277"/>
    </source>
</evidence>
<dbReference type="InterPro" id="IPR051600">
    <property type="entry name" value="Beta-PGM-like"/>
</dbReference>
<keyword evidence="6" id="KW-0378">Hydrolase</keyword>
<dbReference type="SFLD" id="SFLDG01129">
    <property type="entry name" value="C1.5:_HAD__Beta-PGM__Phosphata"/>
    <property type="match status" value="1"/>
</dbReference>
<dbReference type="EMBL" id="ATFF01000006">
    <property type="protein sequence ID" value="EPF30951.1"/>
    <property type="molecule type" value="Genomic_DNA"/>
</dbReference>
<dbReference type="InterPro" id="IPR006439">
    <property type="entry name" value="HAD-SF_hydro_IA"/>
</dbReference>
<dbReference type="PANTHER" id="PTHR46193:SF18">
    <property type="entry name" value="HEXITOL PHOSPHATASE B"/>
    <property type="match status" value="1"/>
</dbReference>
<accession>S3K205</accession>
<dbReference type="CDD" id="cd07505">
    <property type="entry name" value="HAD_BPGM-like"/>
    <property type="match status" value="1"/>
</dbReference>
<evidence type="ECO:0000256" key="3">
    <source>
        <dbReference type="ARBA" id="ARBA00022723"/>
    </source>
</evidence>